<gene>
    <name evidence="1" type="ORF">DFR76_101748</name>
</gene>
<keyword evidence="2" id="KW-1185">Reference proteome</keyword>
<proteinExistence type="predicted"/>
<dbReference type="Proteomes" id="UP000254869">
    <property type="component" value="Unassembled WGS sequence"/>
</dbReference>
<name>A0A370IF37_9NOCA</name>
<protein>
    <submittedName>
        <fullName evidence="1">Uncharacterized protein (DUF1697 family)</fullName>
    </submittedName>
</protein>
<dbReference type="PANTHER" id="PTHR36439:SF1">
    <property type="entry name" value="DUF1697 DOMAIN-CONTAINING PROTEIN"/>
    <property type="match status" value="1"/>
</dbReference>
<sequence length="181" mass="19767">MTRYAAWLRGIMPSNPNMRNEKLRAVFSGLGFDGVSSLLTSGNILFASDETDIPALESRIQQALRAELGIAGGTIIRSREQLRALVDTDPFPDLTHGRGTYLTVTFVKDGAPQGDPGPLPAELESAVRIAGYDEQARAVLAVIDNMTPTTPNHMAWLEKVYGKDNVTTRTWLTVQKVLAKL</sequence>
<evidence type="ECO:0000313" key="1">
    <source>
        <dbReference type="EMBL" id="RDI69210.1"/>
    </source>
</evidence>
<evidence type="ECO:0000313" key="2">
    <source>
        <dbReference type="Proteomes" id="UP000254869"/>
    </source>
</evidence>
<dbReference type="Pfam" id="PF08002">
    <property type="entry name" value="DUF1697"/>
    <property type="match status" value="1"/>
</dbReference>
<dbReference type="STRING" id="1210086.GCA_001613105_00602"/>
<dbReference type="AlphaFoldDB" id="A0A370IF37"/>
<dbReference type="InterPro" id="IPR012545">
    <property type="entry name" value="DUF1697"/>
</dbReference>
<dbReference type="PANTHER" id="PTHR36439">
    <property type="entry name" value="BLL4334 PROTEIN"/>
    <property type="match status" value="1"/>
</dbReference>
<dbReference type="RefSeq" id="WP_067991328.1">
    <property type="nucleotide sequence ID" value="NZ_QQBC01000001.1"/>
</dbReference>
<comment type="caution">
    <text evidence="1">The sequence shown here is derived from an EMBL/GenBank/DDBJ whole genome shotgun (WGS) entry which is preliminary data.</text>
</comment>
<reference evidence="1 2" key="1">
    <citation type="submission" date="2018-07" db="EMBL/GenBank/DDBJ databases">
        <title>Genomic Encyclopedia of Type Strains, Phase IV (KMG-IV): sequencing the most valuable type-strain genomes for metagenomic binning, comparative biology and taxonomic classification.</title>
        <authorList>
            <person name="Goeker M."/>
        </authorList>
    </citation>
    <scope>NUCLEOTIDE SEQUENCE [LARGE SCALE GENOMIC DNA]</scope>
    <source>
        <strain evidence="1 2">DSM 44290</strain>
    </source>
</reference>
<dbReference type="PIRSF" id="PIRSF008502">
    <property type="entry name" value="UCP008502"/>
    <property type="match status" value="1"/>
</dbReference>
<accession>A0A370IF37</accession>
<organism evidence="1 2">
    <name type="scientific">Nocardia pseudobrasiliensis</name>
    <dbReference type="NCBI Taxonomy" id="45979"/>
    <lineage>
        <taxon>Bacteria</taxon>
        <taxon>Bacillati</taxon>
        <taxon>Actinomycetota</taxon>
        <taxon>Actinomycetes</taxon>
        <taxon>Mycobacteriales</taxon>
        <taxon>Nocardiaceae</taxon>
        <taxon>Nocardia</taxon>
    </lineage>
</organism>
<dbReference type="Gene3D" id="3.30.70.1280">
    <property type="entry name" value="SP0830-like domains"/>
    <property type="match status" value="1"/>
</dbReference>
<dbReference type="SUPFAM" id="SSF160379">
    <property type="entry name" value="SP0830-like"/>
    <property type="match status" value="1"/>
</dbReference>
<dbReference type="EMBL" id="QQBC01000001">
    <property type="protein sequence ID" value="RDI69210.1"/>
    <property type="molecule type" value="Genomic_DNA"/>
</dbReference>